<accession>A0A819AS58</accession>
<evidence type="ECO:0000256" key="1">
    <source>
        <dbReference type="SAM" id="Phobius"/>
    </source>
</evidence>
<dbReference type="EMBL" id="CAJNOG010000405">
    <property type="protein sequence ID" value="CAF1224252.1"/>
    <property type="molecule type" value="Genomic_DNA"/>
</dbReference>
<dbReference type="AlphaFoldDB" id="A0A819AS58"/>
<dbReference type="EMBL" id="CAJOAZ010001211">
    <property type="protein sequence ID" value="CAF3782071.1"/>
    <property type="molecule type" value="Genomic_DNA"/>
</dbReference>
<keyword evidence="1" id="KW-1133">Transmembrane helix</keyword>
<gene>
    <name evidence="2" type="ORF">JYZ213_LOCUS28177</name>
    <name evidence="3" type="ORF">OXD698_LOCUS17197</name>
</gene>
<evidence type="ECO:0000313" key="4">
    <source>
        <dbReference type="Proteomes" id="UP000663844"/>
    </source>
</evidence>
<comment type="caution">
    <text evidence="3">The sequence shown here is derived from an EMBL/GenBank/DDBJ whole genome shotgun (WGS) entry which is preliminary data.</text>
</comment>
<keyword evidence="1" id="KW-0812">Transmembrane</keyword>
<keyword evidence="1" id="KW-0472">Membrane</keyword>
<name>A0A819AS58_9BILA</name>
<feature type="transmembrane region" description="Helical" evidence="1">
    <location>
        <begin position="20"/>
        <end position="40"/>
    </location>
</feature>
<organism evidence="3 4">
    <name type="scientific">Adineta steineri</name>
    <dbReference type="NCBI Taxonomy" id="433720"/>
    <lineage>
        <taxon>Eukaryota</taxon>
        <taxon>Metazoa</taxon>
        <taxon>Spiralia</taxon>
        <taxon>Gnathifera</taxon>
        <taxon>Rotifera</taxon>
        <taxon>Eurotatoria</taxon>
        <taxon>Bdelloidea</taxon>
        <taxon>Adinetida</taxon>
        <taxon>Adinetidae</taxon>
        <taxon>Adineta</taxon>
    </lineage>
</organism>
<evidence type="ECO:0000313" key="2">
    <source>
        <dbReference type="EMBL" id="CAF1224252.1"/>
    </source>
</evidence>
<reference evidence="3" key="1">
    <citation type="submission" date="2021-02" db="EMBL/GenBank/DDBJ databases">
        <authorList>
            <person name="Nowell W R."/>
        </authorList>
    </citation>
    <scope>NUCLEOTIDE SEQUENCE</scope>
</reference>
<protein>
    <submittedName>
        <fullName evidence="3">Uncharacterized protein</fullName>
    </submittedName>
</protein>
<evidence type="ECO:0000313" key="3">
    <source>
        <dbReference type="EMBL" id="CAF3782071.1"/>
    </source>
</evidence>
<dbReference type="Proteomes" id="UP000663844">
    <property type="component" value="Unassembled WGS sequence"/>
</dbReference>
<proteinExistence type="predicted"/>
<sequence>MILNTLNISRQILIISKKQIKYIIGLIILSLCIIYFPHYYSVNIQFSARNISSFTSNKSFKLTLPSPLSSRELLLLYQKQLSHIETTSFRPTFHNHYLKLKLNLTSIATEHLDYFKNYSTTKTSHLKITCLQSSKNINDFRSVCDIYLTFQIKILNSGKVQLTLLSKNASCSILLTNTTHIILIKLQQVFSVNDIFRFTYQWPHFTKKAEIFWRLWPLNITCLISLQCSFTNILAHSTSKELFWKEQNAVSTWLDLQYETFIDQRLSKQINNSRTLVPFEIAKKRDVCSSEFQNWILDYEKWHENISFNLNNGLMTIEEQRDRIIELDVRFLIYEKPDTSGIADRIIHMISTYLVALLTKRLFIFDKNWCEFTDIMQSSLNYEQNLIIPWIQQLDLLNKNLNKTHRNYLSANSRWFSLDRFQKDFDYDKIFPERILTFRGHTGGVIQTIRSSSSIYKKFLTVDLRMHTDNMFGCLYQSLFTYKLSELIKRVPFSSSHVQIGHSSQFILQTLLSPIFYPIGVQIRAGDATMNEKNIYQSKNDSNSDRVIGKYQNFFTCAQQIIRKNEKLFHETNRTPVIFLLADSLEIRRAALKRWQFSFECSNSSNKECRLNSTDLNILSSSDPVFHVSQTTNRMLAFQLGMFDIFLYSLCEQHLISVESGFGRFSAFASLRQRNIYSLNLNENKSCSNNSLPLSSAGYQWSGI</sequence>
<dbReference type="Proteomes" id="UP000663845">
    <property type="component" value="Unassembled WGS sequence"/>
</dbReference>